<dbReference type="Proteomes" id="UP001437256">
    <property type="component" value="Unassembled WGS sequence"/>
</dbReference>
<comment type="caution">
    <text evidence="3">The sequence shown here is derived from an EMBL/GenBank/DDBJ whole genome shotgun (WGS) entry which is preliminary data.</text>
</comment>
<organism evidence="3 4">
    <name type="scientific">Marasmius tenuissimus</name>
    <dbReference type="NCBI Taxonomy" id="585030"/>
    <lineage>
        <taxon>Eukaryota</taxon>
        <taxon>Fungi</taxon>
        <taxon>Dikarya</taxon>
        <taxon>Basidiomycota</taxon>
        <taxon>Agaricomycotina</taxon>
        <taxon>Agaricomycetes</taxon>
        <taxon>Agaricomycetidae</taxon>
        <taxon>Agaricales</taxon>
        <taxon>Marasmiineae</taxon>
        <taxon>Marasmiaceae</taxon>
        <taxon>Marasmius</taxon>
    </lineage>
</organism>
<evidence type="ECO:0000313" key="3">
    <source>
        <dbReference type="EMBL" id="KAL0061053.1"/>
    </source>
</evidence>
<proteinExistence type="predicted"/>
<gene>
    <name evidence="3" type="ORF">AAF712_012174</name>
</gene>
<evidence type="ECO:0000256" key="1">
    <source>
        <dbReference type="SAM" id="MobiDB-lite"/>
    </source>
</evidence>
<feature type="domain" description="Bacteriophage T5 Orf172 DNA-binding" evidence="2">
    <location>
        <begin position="35"/>
        <end position="84"/>
    </location>
</feature>
<feature type="non-terminal residue" evidence="3">
    <location>
        <position position="86"/>
    </location>
</feature>
<accession>A0ABR2ZJZ2</accession>
<dbReference type="Pfam" id="PF10544">
    <property type="entry name" value="T5orf172"/>
    <property type="match status" value="1"/>
</dbReference>
<reference evidence="3 4" key="1">
    <citation type="submission" date="2024-05" db="EMBL/GenBank/DDBJ databases">
        <title>A draft genome resource for the thread blight pathogen Marasmius tenuissimus strain MS-2.</title>
        <authorList>
            <person name="Yulfo-Soto G.E."/>
            <person name="Baruah I.K."/>
            <person name="Amoako-Attah I."/>
            <person name="Bukari Y."/>
            <person name="Meinhardt L.W."/>
            <person name="Bailey B.A."/>
            <person name="Cohen S.P."/>
        </authorList>
    </citation>
    <scope>NUCLEOTIDE SEQUENCE [LARGE SCALE GENOMIC DNA]</scope>
    <source>
        <strain evidence="3 4">MS-2</strain>
    </source>
</reference>
<sequence>MVSRANNKSGFRSIETRYRSQRHRRPSEHDREGEIYLLQGEYLGKTFVKIGRSIDSDRRLEQHTTKCKGVEWTMIGAWDATHYKKS</sequence>
<protein>
    <recommendedName>
        <fullName evidence="2">Bacteriophage T5 Orf172 DNA-binding domain-containing protein</fullName>
    </recommendedName>
</protein>
<feature type="compositionally biased region" description="Polar residues" evidence="1">
    <location>
        <begin position="1"/>
        <end position="10"/>
    </location>
</feature>
<evidence type="ECO:0000313" key="4">
    <source>
        <dbReference type="Proteomes" id="UP001437256"/>
    </source>
</evidence>
<dbReference type="EMBL" id="JBBXMP010000150">
    <property type="protein sequence ID" value="KAL0061053.1"/>
    <property type="molecule type" value="Genomic_DNA"/>
</dbReference>
<evidence type="ECO:0000259" key="2">
    <source>
        <dbReference type="Pfam" id="PF10544"/>
    </source>
</evidence>
<name>A0ABR2ZJZ2_9AGAR</name>
<dbReference type="InterPro" id="IPR018306">
    <property type="entry name" value="Phage_T5_Orf172_DNA-bd"/>
</dbReference>
<feature type="region of interest" description="Disordered" evidence="1">
    <location>
        <begin position="1"/>
        <end position="31"/>
    </location>
</feature>
<keyword evidence="4" id="KW-1185">Reference proteome</keyword>